<evidence type="ECO:0000256" key="4">
    <source>
        <dbReference type="ARBA" id="ARBA00022692"/>
    </source>
</evidence>
<name>A0AAU9PVJ3_9ASTR</name>
<dbReference type="GO" id="GO:0006869">
    <property type="term" value="P:lipid transport"/>
    <property type="evidence" value="ECO:0007669"/>
    <property type="project" value="UniProtKB-KW"/>
</dbReference>
<evidence type="ECO:0000313" key="17">
    <source>
        <dbReference type="Proteomes" id="UP001157418"/>
    </source>
</evidence>
<dbReference type="Gene3D" id="2.60.40.150">
    <property type="entry name" value="C2 domain"/>
    <property type="match status" value="2"/>
</dbReference>
<dbReference type="AlphaFoldDB" id="A0AAU9PVJ3"/>
<keyword evidence="7" id="KW-0106">Calcium</keyword>
<feature type="domain" description="C2" evidence="14">
    <location>
        <begin position="276"/>
        <end position="397"/>
    </location>
</feature>
<evidence type="ECO:0000259" key="14">
    <source>
        <dbReference type="PROSITE" id="PS50004"/>
    </source>
</evidence>
<dbReference type="InterPro" id="IPR000008">
    <property type="entry name" value="C2_dom"/>
</dbReference>
<feature type="transmembrane region" description="Helical" evidence="13">
    <location>
        <begin position="36"/>
        <end position="57"/>
    </location>
</feature>
<keyword evidence="10" id="KW-0446">Lipid-binding</keyword>
<gene>
    <name evidence="16" type="ORF">LVIROSA_LOCUS39572</name>
</gene>
<organism evidence="16 17">
    <name type="scientific">Lactuca virosa</name>
    <dbReference type="NCBI Taxonomy" id="75947"/>
    <lineage>
        <taxon>Eukaryota</taxon>
        <taxon>Viridiplantae</taxon>
        <taxon>Streptophyta</taxon>
        <taxon>Embryophyta</taxon>
        <taxon>Tracheophyta</taxon>
        <taxon>Spermatophyta</taxon>
        <taxon>Magnoliopsida</taxon>
        <taxon>eudicotyledons</taxon>
        <taxon>Gunneridae</taxon>
        <taxon>Pentapetalae</taxon>
        <taxon>asterids</taxon>
        <taxon>campanulids</taxon>
        <taxon>Asterales</taxon>
        <taxon>Asteraceae</taxon>
        <taxon>Cichorioideae</taxon>
        <taxon>Cichorieae</taxon>
        <taxon>Lactucinae</taxon>
        <taxon>Lactuca</taxon>
    </lineage>
</organism>
<dbReference type="InterPro" id="IPR045050">
    <property type="entry name" value="Synaptotagmin_plant"/>
</dbReference>
<comment type="function">
    <text evidence="12">May be involved in membrane trafficking.</text>
</comment>
<accession>A0AAU9PVJ3</accession>
<comment type="caution">
    <text evidence="16">The sequence shown here is derived from an EMBL/GenBank/DDBJ whole genome shotgun (WGS) entry which is preliminary data.</text>
</comment>
<dbReference type="InterPro" id="IPR031468">
    <property type="entry name" value="SMP_LBD"/>
</dbReference>
<keyword evidence="5" id="KW-0479">Metal-binding</keyword>
<evidence type="ECO:0000256" key="3">
    <source>
        <dbReference type="ARBA" id="ARBA00022448"/>
    </source>
</evidence>
<evidence type="ECO:0000256" key="1">
    <source>
        <dbReference type="ARBA" id="ARBA00004167"/>
    </source>
</evidence>
<dbReference type="Proteomes" id="UP001157418">
    <property type="component" value="Unassembled WGS sequence"/>
</dbReference>
<dbReference type="GO" id="GO:0046872">
    <property type="term" value="F:metal ion binding"/>
    <property type="evidence" value="ECO:0007669"/>
    <property type="project" value="UniProtKB-KW"/>
</dbReference>
<dbReference type="CDD" id="cd21677">
    <property type="entry name" value="SMP_SYT"/>
    <property type="match status" value="1"/>
</dbReference>
<evidence type="ECO:0000313" key="16">
    <source>
        <dbReference type="EMBL" id="CAH1454391.1"/>
    </source>
</evidence>
<evidence type="ECO:0000256" key="7">
    <source>
        <dbReference type="ARBA" id="ARBA00022837"/>
    </source>
</evidence>
<dbReference type="Pfam" id="PF00168">
    <property type="entry name" value="C2"/>
    <property type="match status" value="2"/>
</dbReference>
<dbReference type="GO" id="GO:0016020">
    <property type="term" value="C:membrane"/>
    <property type="evidence" value="ECO:0007669"/>
    <property type="project" value="UniProtKB-SubCell"/>
</dbReference>
<evidence type="ECO:0000259" key="15">
    <source>
        <dbReference type="PROSITE" id="PS51847"/>
    </source>
</evidence>
<dbReference type="EMBL" id="CAKMRJ010005745">
    <property type="protein sequence ID" value="CAH1454391.1"/>
    <property type="molecule type" value="Genomic_DNA"/>
</dbReference>
<dbReference type="PROSITE" id="PS50004">
    <property type="entry name" value="C2"/>
    <property type="match status" value="2"/>
</dbReference>
<keyword evidence="11 13" id="KW-0472">Membrane</keyword>
<protein>
    <submittedName>
        <fullName evidence="16">Uncharacterized protein</fullName>
    </submittedName>
</protein>
<evidence type="ECO:0000256" key="12">
    <source>
        <dbReference type="ARBA" id="ARBA00058920"/>
    </source>
</evidence>
<dbReference type="CDD" id="cd00030">
    <property type="entry name" value="C2"/>
    <property type="match status" value="2"/>
</dbReference>
<dbReference type="SMART" id="SM00239">
    <property type="entry name" value="C2"/>
    <property type="match status" value="2"/>
</dbReference>
<evidence type="ECO:0000256" key="13">
    <source>
        <dbReference type="SAM" id="Phobius"/>
    </source>
</evidence>
<reference evidence="16 17" key="1">
    <citation type="submission" date="2022-01" db="EMBL/GenBank/DDBJ databases">
        <authorList>
            <person name="Xiong W."/>
            <person name="Schranz E."/>
        </authorList>
    </citation>
    <scope>NUCLEOTIDE SEQUENCE [LARGE SCALE GENOMIC DNA]</scope>
</reference>
<dbReference type="PROSITE" id="PS51847">
    <property type="entry name" value="SMP"/>
    <property type="match status" value="1"/>
</dbReference>
<evidence type="ECO:0000256" key="9">
    <source>
        <dbReference type="ARBA" id="ARBA00023055"/>
    </source>
</evidence>
<keyword evidence="3" id="KW-0813">Transport</keyword>
<keyword evidence="6" id="KW-0677">Repeat</keyword>
<evidence type="ECO:0000256" key="5">
    <source>
        <dbReference type="ARBA" id="ARBA00022723"/>
    </source>
</evidence>
<dbReference type="PANTHER" id="PTHR10774:SF178">
    <property type="entry name" value="SYNAPTOTAGMIN-4"/>
    <property type="match status" value="1"/>
</dbReference>
<comment type="similarity">
    <text evidence="2">Belongs to the synaptotagmin family.</text>
</comment>
<dbReference type="InterPro" id="IPR039010">
    <property type="entry name" value="Synaptotagmin_SMP"/>
</dbReference>
<dbReference type="Pfam" id="PF17047">
    <property type="entry name" value="SMP_LBD"/>
    <property type="match status" value="1"/>
</dbReference>
<proteinExistence type="inferred from homology"/>
<keyword evidence="4 13" id="KW-0812">Transmembrane</keyword>
<keyword evidence="8 13" id="KW-1133">Transmembrane helix</keyword>
<evidence type="ECO:0000256" key="10">
    <source>
        <dbReference type="ARBA" id="ARBA00023121"/>
    </source>
</evidence>
<dbReference type="InterPro" id="IPR035892">
    <property type="entry name" value="C2_domain_sf"/>
</dbReference>
<keyword evidence="9" id="KW-0445">Lipid transport</keyword>
<dbReference type="PRINTS" id="PR00360">
    <property type="entry name" value="C2DOMAIN"/>
</dbReference>
<evidence type="ECO:0000256" key="6">
    <source>
        <dbReference type="ARBA" id="ARBA00022737"/>
    </source>
</evidence>
<evidence type="ECO:0000256" key="2">
    <source>
        <dbReference type="ARBA" id="ARBA00006996"/>
    </source>
</evidence>
<sequence>MASAIENPCPTSQENSTDERLINSGHIQKEKQKMGFFTGLFFGVAFGLGFIVCIARFQNIRSARRADLAGTIAAFAKMTVADSRKLLPGEYYPPWVVFARRQKLNWLNLIMNKIWPYVDEAASDLIRSSVEPILEQYKPIILSSLKFSKLTLGTVAPQFTGVSVEEGDPGEITMEMEVQWDGKPNVILDIVTRVGVALPIQVKNIAFTGLFRLIFKPLVDEFPCFGAVLFSLREKKQLDFTLKVIGGDLSALPGVSDAIEETIKDAIEDSVTWPVRIVIPILAGDYSDLELKPCGILEVKLIEAKELTNKDIIGKSDPYATLFVRPLRAKMKNSKTINNQLNPIWNEHFEFTVEDPNTQHFTIRVFDDEGVQASELIGCAQVPIKDLEPGKVKDIWIKLVKDLEIPRDNKKRGQVHLELLYCPFGTDAGFQSAYNPDFRLTDLEKALKSGISDTDVDPAKLAAQKKKEVIVRGVLSVTVMSAQDLPAVDLMGKSDPYVVLLMKKTEQKLKTRVINNTLNPVWNQTFDFVVEDGLRDLLMCEVWDHDTFGKDKMGKCIMTLTRVILEGEYTETFDLEGSKAGKLTLHLKWTPQTIIRDP</sequence>
<dbReference type="FunFam" id="2.60.40.150:FF:000100">
    <property type="entry name" value="Extended synaptotagmin-2"/>
    <property type="match status" value="1"/>
</dbReference>
<feature type="domain" description="SMP-LTD" evidence="15">
    <location>
        <begin position="100"/>
        <end position="282"/>
    </location>
</feature>
<evidence type="ECO:0000256" key="11">
    <source>
        <dbReference type="ARBA" id="ARBA00023136"/>
    </source>
</evidence>
<dbReference type="PANTHER" id="PTHR10774">
    <property type="entry name" value="EXTENDED SYNAPTOTAGMIN-RELATED"/>
    <property type="match status" value="1"/>
</dbReference>
<keyword evidence="17" id="KW-1185">Reference proteome</keyword>
<dbReference type="GO" id="GO:0005783">
    <property type="term" value="C:endoplasmic reticulum"/>
    <property type="evidence" value="ECO:0007669"/>
    <property type="project" value="TreeGrafter"/>
</dbReference>
<feature type="domain" description="C2" evidence="14">
    <location>
        <begin position="455"/>
        <end position="573"/>
    </location>
</feature>
<dbReference type="SUPFAM" id="SSF49562">
    <property type="entry name" value="C2 domain (Calcium/lipid-binding domain, CaLB)"/>
    <property type="match status" value="2"/>
</dbReference>
<dbReference type="FunFam" id="2.60.40.150:FF:000135">
    <property type="entry name" value="Plant synaptotagmin"/>
    <property type="match status" value="1"/>
</dbReference>
<dbReference type="GO" id="GO:0008289">
    <property type="term" value="F:lipid binding"/>
    <property type="evidence" value="ECO:0007669"/>
    <property type="project" value="UniProtKB-KW"/>
</dbReference>
<evidence type="ECO:0000256" key="8">
    <source>
        <dbReference type="ARBA" id="ARBA00022989"/>
    </source>
</evidence>
<comment type="subcellular location">
    <subcellularLocation>
        <location evidence="1">Membrane</location>
        <topology evidence="1">Single-pass membrane protein</topology>
    </subcellularLocation>
</comment>